<dbReference type="InterPro" id="IPR037500">
    <property type="entry name" value="Msp1"/>
</dbReference>
<feature type="region of interest" description="Disordered" evidence="1">
    <location>
        <begin position="1"/>
        <end position="29"/>
    </location>
</feature>
<name>A0AAD8J182_9APIA</name>
<organism evidence="2 3">
    <name type="scientific">Heracleum sosnowskyi</name>
    <dbReference type="NCBI Taxonomy" id="360622"/>
    <lineage>
        <taxon>Eukaryota</taxon>
        <taxon>Viridiplantae</taxon>
        <taxon>Streptophyta</taxon>
        <taxon>Embryophyta</taxon>
        <taxon>Tracheophyta</taxon>
        <taxon>Spermatophyta</taxon>
        <taxon>Magnoliopsida</taxon>
        <taxon>eudicotyledons</taxon>
        <taxon>Gunneridae</taxon>
        <taxon>Pentapetalae</taxon>
        <taxon>asterids</taxon>
        <taxon>campanulids</taxon>
        <taxon>Apiales</taxon>
        <taxon>Apiaceae</taxon>
        <taxon>Apioideae</taxon>
        <taxon>apioid superclade</taxon>
        <taxon>Tordylieae</taxon>
        <taxon>Tordyliinae</taxon>
        <taxon>Heracleum</taxon>
    </lineage>
</organism>
<dbReference type="GO" id="GO:0042138">
    <property type="term" value="P:meiotic DNA double-strand break formation"/>
    <property type="evidence" value="ECO:0007669"/>
    <property type="project" value="InterPro"/>
</dbReference>
<proteinExistence type="predicted"/>
<accession>A0AAD8J182</accession>
<evidence type="ECO:0000256" key="1">
    <source>
        <dbReference type="SAM" id="MobiDB-lite"/>
    </source>
</evidence>
<feature type="compositionally biased region" description="Basic and acidic residues" evidence="1">
    <location>
        <begin position="1"/>
        <end position="13"/>
    </location>
</feature>
<comment type="caution">
    <text evidence="2">The sequence shown here is derived from an EMBL/GenBank/DDBJ whole genome shotgun (WGS) entry which is preliminary data.</text>
</comment>
<dbReference type="PANTHER" id="PTHR35768">
    <property type="entry name" value="PROTEIN MULTIPOLAR SPINDLE 1"/>
    <property type="match status" value="1"/>
</dbReference>
<dbReference type="EMBL" id="JAUIZM010000002">
    <property type="protein sequence ID" value="KAK1395855.1"/>
    <property type="molecule type" value="Genomic_DNA"/>
</dbReference>
<protein>
    <submittedName>
        <fullName evidence="2">Protein MULTIPOLAR SPINDLE 1</fullName>
    </submittedName>
</protein>
<feature type="region of interest" description="Disordered" evidence="1">
    <location>
        <begin position="46"/>
        <end position="72"/>
    </location>
</feature>
<dbReference type="AlphaFoldDB" id="A0AAD8J182"/>
<gene>
    <name evidence="2" type="ORF">POM88_005718</name>
</gene>
<keyword evidence="3" id="KW-1185">Reference proteome</keyword>
<dbReference type="GO" id="GO:0007059">
    <property type="term" value="P:chromosome segregation"/>
    <property type="evidence" value="ECO:0007669"/>
    <property type="project" value="TreeGrafter"/>
</dbReference>
<dbReference type="GO" id="GO:0000212">
    <property type="term" value="P:meiotic spindle organization"/>
    <property type="evidence" value="ECO:0007669"/>
    <property type="project" value="InterPro"/>
</dbReference>
<evidence type="ECO:0000313" key="2">
    <source>
        <dbReference type="EMBL" id="KAK1395855.1"/>
    </source>
</evidence>
<evidence type="ECO:0000313" key="3">
    <source>
        <dbReference type="Proteomes" id="UP001237642"/>
    </source>
</evidence>
<sequence>MCEVPPKQRDSSEKMASSTQGGTGSNNMSESLKIAIAMALCRSNLLPKQTAPPPPLPSTSSSPHSDALKWKRKAKERKQMILRLKEDLKQAEDGLHYDLFPQSASCKCYFLGNLDNLSSRNSTDNSEWRFNDVLRRRFLRQVRINERRKTKTTGDSAQKQCLPDCSNENELEQLSAAVNFLVELCDNVSSIQVGDTRYLSWLHQAVDFILDAVKNLLSIGKTLEPLEGIVNSLIMHLVRRMCAATQEDERLDADAQFRIQQLICKLGNEPYIGQRVIFSVWQRISVLAESLLFMDPFNDAFPSMHRCMYIMIELIEYLVSGYLVTWSRADDFDTGLLEAWVTSLLQAQKTVNLLESRNGLYILYMDRVIGEVTKIVGQVSSLQKLNEQCS</sequence>
<dbReference type="Proteomes" id="UP001237642">
    <property type="component" value="Unassembled WGS sequence"/>
</dbReference>
<dbReference type="GO" id="GO:0007140">
    <property type="term" value="P:male meiotic nuclear division"/>
    <property type="evidence" value="ECO:0007669"/>
    <property type="project" value="TreeGrafter"/>
</dbReference>
<reference evidence="2" key="2">
    <citation type="submission" date="2023-05" db="EMBL/GenBank/DDBJ databases">
        <authorList>
            <person name="Schelkunov M.I."/>
        </authorList>
    </citation>
    <scope>NUCLEOTIDE SEQUENCE</scope>
    <source>
        <strain evidence="2">Hsosn_3</strain>
        <tissue evidence="2">Leaf</tissue>
    </source>
</reference>
<dbReference type="PANTHER" id="PTHR35768:SF1">
    <property type="entry name" value="PROTEIN MULTIPOLAR SPINDLE 1"/>
    <property type="match status" value="1"/>
</dbReference>
<reference evidence="2" key="1">
    <citation type="submission" date="2023-02" db="EMBL/GenBank/DDBJ databases">
        <title>Genome of toxic invasive species Heracleum sosnowskyi carries increased number of genes despite the absence of recent whole-genome duplications.</title>
        <authorList>
            <person name="Schelkunov M."/>
            <person name="Shtratnikova V."/>
            <person name="Makarenko M."/>
            <person name="Klepikova A."/>
            <person name="Omelchenko D."/>
            <person name="Novikova G."/>
            <person name="Obukhova E."/>
            <person name="Bogdanov V."/>
            <person name="Penin A."/>
            <person name="Logacheva M."/>
        </authorList>
    </citation>
    <scope>NUCLEOTIDE SEQUENCE</scope>
    <source>
        <strain evidence="2">Hsosn_3</strain>
        <tissue evidence="2">Leaf</tissue>
    </source>
</reference>
<feature type="compositionally biased region" description="Polar residues" evidence="1">
    <location>
        <begin position="14"/>
        <end position="29"/>
    </location>
</feature>